<protein>
    <recommendedName>
        <fullName evidence="1">Knr4/Smi1-like domain-containing protein</fullName>
    </recommendedName>
</protein>
<organism evidence="2 3">
    <name type="scientific">Pseudoduganella lutea</name>
    <dbReference type="NCBI Taxonomy" id="321985"/>
    <lineage>
        <taxon>Bacteria</taxon>
        <taxon>Pseudomonadati</taxon>
        <taxon>Pseudomonadota</taxon>
        <taxon>Betaproteobacteria</taxon>
        <taxon>Burkholderiales</taxon>
        <taxon>Oxalobacteraceae</taxon>
        <taxon>Telluria group</taxon>
        <taxon>Pseudoduganella</taxon>
    </lineage>
</organism>
<proteinExistence type="predicted"/>
<name>A0A4P6L4G5_9BURK</name>
<dbReference type="Gene3D" id="3.40.1580.10">
    <property type="entry name" value="SMI1/KNR4-like"/>
    <property type="match status" value="1"/>
</dbReference>
<keyword evidence="3" id="KW-1185">Reference proteome</keyword>
<dbReference type="Pfam" id="PF09346">
    <property type="entry name" value="SMI1_KNR4"/>
    <property type="match status" value="1"/>
</dbReference>
<dbReference type="InterPro" id="IPR037883">
    <property type="entry name" value="Knr4/Smi1-like_sf"/>
</dbReference>
<dbReference type="AlphaFoldDB" id="A0A4P6L4G5"/>
<sequence length="143" mass="15990">MPNDMKFSSPDRKITESDINSVEATIGLLFPSVLRRQYLQSNGGVPEPYVYEDACIDTVVCEFIPIISDRGRCTAVSMYQNLVLDKGIVFLSYFPFAIDGGGDYFFADCSTEIAEVSFFSGELRSLIPLSIGISEFWMKLKPE</sequence>
<dbReference type="EMBL" id="CP035913">
    <property type="protein sequence ID" value="QBE66324.1"/>
    <property type="molecule type" value="Genomic_DNA"/>
</dbReference>
<dbReference type="Proteomes" id="UP000290637">
    <property type="component" value="Chromosome"/>
</dbReference>
<accession>A0A4P6L4G5</accession>
<evidence type="ECO:0000259" key="1">
    <source>
        <dbReference type="Pfam" id="PF09346"/>
    </source>
</evidence>
<gene>
    <name evidence="2" type="ORF">EWM63_27885</name>
</gene>
<dbReference type="SUPFAM" id="SSF160631">
    <property type="entry name" value="SMI1/KNR4-like"/>
    <property type="match status" value="1"/>
</dbReference>
<evidence type="ECO:0000313" key="3">
    <source>
        <dbReference type="Proteomes" id="UP000290637"/>
    </source>
</evidence>
<dbReference type="OrthoDB" id="9131304at2"/>
<reference evidence="2 3" key="1">
    <citation type="submission" date="2019-02" db="EMBL/GenBank/DDBJ databases">
        <title>Draft Genome Sequences of Six Type Strains of the Genus Massilia.</title>
        <authorList>
            <person name="Miess H."/>
            <person name="Frediansyhah A."/>
            <person name="Gross H."/>
        </authorList>
    </citation>
    <scope>NUCLEOTIDE SEQUENCE [LARGE SCALE GENOMIC DNA]</scope>
    <source>
        <strain evidence="2 3">DSM 17473</strain>
    </source>
</reference>
<feature type="domain" description="Knr4/Smi1-like" evidence="1">
    <location>
        <begin position="14"/>
        <end position="119"/>
    </location>
</feature>
<dbReference type="InterPro" id="IPR018958">
    <property type="entry name" value="Knr4/Smi1-like_dom"/>
</dbReference>
<dbReference type="KEGG" id="plue:EWM63_27885"/>
<evidence type="ECO:0000313" key="2">
    <source>
        <dbReference type="EMBL" id="QBE66324.1"/>
    </source>
</evidence>